<name>A0ABT0Q2M5_9RHOB</name>
<keyword evidence="2" id="KW-1185">Reference proteome</keyword>
<comment type="caution">
    <text evidence="1">The sequence shown here is derived from an EMBL/GenBank/DDBJ whole genome shotgun (WGS) entry which is preliminary data.</text>
</comment>
<dbReference type="EMBL" id="JAMFMB010000012">
    <property type="protein sequence ID" value="MCL6284126.1"/>
    <property type="molecule type" value="Genomic_DNA"/>
</dbReference>
<evidence type="ECO:0000313" key="1">
    <source>
        <dbReference type="EMBL" id="MCL6284126.1"/>
    </source>
</evidence>
<organism evidence="1 2">
    <name type="scientific">Ruegeria spongiae</name>
    <dbReference type="NCBI Taxonomy" id="2942209"/>
    <lineage>
        <taxon>Bacteria</taxon>
        <taxon>Pseudomonadati</taxon>
        <taxon>Pseudomonadota</taxon>
        <taxon>Alphaproteobacteria</taxon>
        <taxon>Rhodobacterales</taxon>
        <taxon>Roseobacteraceae</taxon>
        <taxon>Ruegeria</taxon>
    </lineage>
</organism>
<dbReference type="Proteomes" id="UP001203880">
    <property type="component" value="Unassembled WGS sequence"/>
</dbReference>
<dbReference type="RefSeq" id="WP_249710101.1">
    <property type="nucleotide sequence ID" value="NZ_JAMFMB010000012.1"/>
</dbReference>
<sequence length="198" mass="21307">MSSEGLYFPADKALIAMGNTSRRWQNHFEMNKVFVPEGVKSVASRGPGRGRLRQLSLETVVQGAIAFALIDCGVDVREAYWAGAQFAYYGQQPNPNQIQPRSAHIRAPGKLFAVGETYLIFANEGTERQKSRLAIVSDADSMFDLKKRDSVPGAVIGAVEGRGAAPRIVLNLSDTCGQIAASLGLSFAAVFLSEVDNG</sequence>
<evidence type="ECO:0000313" key="2">
    <source>
        <dbReference type="Proteomes" id="UP001203880"/>
    </source>
</evidence>
<protein>
    <submittedName>
        <fullName evidence="1">Uncharacterized protein</fullName>
    </submittedName>
</protein>
<accession>A0ABT0Q2M5</accession>
<proteinExistence type="predicted"/>
<gene>
    <name evidence="1" type="ORF">M3P21_11370</name>
</gene>
<reference evidence="1" key="1">
    <citation type="submission" date="2022-05" db="EMBL/GenBank/DDBJ databases">
        <authorList>
            <person name="Park J.-S."/>
        </authorList>
    </citation>
    <scope>NUCLEOTIDE SEQUENCE</scope>
    <source>
        <strain evidence="1">2012CJ41-6</strain>
    </source>
</reference>